<dbReference type="EMBL" id="BFEA01000185">
    <property type="protein sequence ID" value="GBG73536.1"/>
    <property type="molecule type" value="Genomic_DNA"/>
</dbReference>
<keyword evidence="18 25" id="KW-0472">Membrane</keyword>
<feature type="transmembrane region" description="Helical" evidence="25">
    <location>
        <begin position="1004"/>
        <end position="1024"/>
    </location>
</feature>
<dbReference type="InterPro" id="IPR036291">
    <property type="entry name" value="NAD(P)-bd_dom_sf"/>
</dbReference>
<feature type="compositionally biased region" description="Pro residues" evidence="24">
    <location>
        <begin position="902"/>
        <end position="913"/>
    </location>
</feature>
<evidence type="ECO:0000256" key="12">
    <source>
        <dbReference type="ARBA" id="ARBA00022946"/>
    </source>
</evidence>
<dbReference type="InterPro" id="IPR024605">
    <property type="entry name" value="NADP_transhyd_a_C"/>
</dbReference>
<dbReference type="SMART" id="SM01002">
    <property type="entry name" value="AlaDh_PNT_C"/>
    <property type="match status" value="1"/>
</dbReference>
<comment type="similarity">
    <text evidence="21">In the C-terminal section; belongs to the PNT beta subunit family.</text>
</comment>
<dbReference type="Pfam" id="PF01262">
    <property type="entry name" value="AlaDh_PNT_C"/>
    <property type="match status" value="1"/>
</dbReference>
<dbReference type="GO" id="GO:0050661">
    <property type="term" value="F:NADP binding"/>
    <property type="evidence" value="ECO:0007669"/>
    <property type="project" value="TreeGrafter"/>
</dbReference>
<dbReference type="SUPFAM" id="SSF52283">
    <property type="entry name" value="Formate/glycerate dehydrogenase catalytic domain-like"/>
    <property type="match status" value="1"/>
</dbReference>
<comment type="catalytic activity">
    <reaction evidence="19">
        <text>NAD(+) + NADPH + H(+)(in) = NADH + NADP(+) + H(+)(out)</text>
        <dbReference type="Rhea" id="RHEA:47992"/>
        <dbReference type="ChEBI" id="CHEBI:15378"/>
        <dbReference type="ChEBI" id="CHEBI:57540"/>
        <dbReference type="ChEBI" id="CHEBI:57783"/>
        <dbReference type="ChEBI" id="CHEBI:57945"/>
        <dbReference type="ChEBI" id="CHEBI:58349"/>
        <dbReference type="EC" id="7.1.1.1"/>
    </reaction>
</comment>
<accession>A0A388KU10</accession>
<comment type="subcellular location">
    <subcellularLocation>
        <location evidence="2">Cell inner membrane</location>
        <topology evidence="2">Multi-pass membrane protein</topology>
    </subcellularLocation>
    <subcellularLocation>
        <location evidence="1">Mitochondrion inner membrane</location>
        <topology evidence="1">Multi-pass membrane protein</topology>
        <orientation evidence="1">Matrix side</orientation>
    </subcellularLocation>
</comment>
<dbReference type="SMART" id="SM01003">
    <property type="entry name" value="AlaDh_PNT_N"/>
    <property type="match status" value="1"/>
</dbReference>
<evidence type="ECO:0000256" key="18">
    <source>
        <dbReference type="ARBA" id="ARBA00023136"/>
    </source>
</evidence>
<evidence type="ECO:0000256" key="6">
    <source>
        <dbReference type="ARBA" id="ARBA00022475"/>
    </source>
</evidence>
<keyword evidence="15" id="KW-0007">Acetylation</keyword>
<evidence type="ECO:0000256" key="8">
    <source>
        <dbReference type="ARBA" id="ARBA00022692"/>
    </source>
</evidence>
<dbReference type="SUPFAM" id="SSF51735">
    <property type="entry name" value="NAD(P)-binding Rossmann-fold domains"/>
    <property type="match status" value="1"/>
</dbReference>
<reference evidence="28 29" key="1">
    <citation type="journal article" date="2018" name="Cell">
        <title>The Chara Genome: Secondary Complexity and Implications for Plant Terrestrialization.</title>
        <authorList>
            <person name="Nishiyama T."/>
            <person name="Sakayama H."/>
            <person name="Vries J.D."/>
            <person name="Buschmann H."/>
            <person name="Saint-Marcoux D."/>
            <person name="Ullrich K.K."/>
            <person name="Haas F.B."/>
            <person name="Vanderstraeten L."/>
            <person name="Becker D."/>
            <person name="Lang D."/>
            <person name="Vosolsobe S."/>
            <person name="Rombauts S."/>
            <person name="Wilhelmsson P.K.I."/>
            <person name="Janitza P."/>
            <person name="Kern R."/>
            <person name="Heyl A."/>
            <person name="Rumpler F."/>
            <person name="Villalobos L.I.A.C."/>
            <person name="Clay J.M."/>
            <person name="Skokan R."/>
            <person name="Toyoda A."/>
            <person name="Suzuki Y."/>
            <person name="Kagoshima H."/>
            <person name="Schijlen E."/>
            <person name="Tajeshwar N."/>
            <person name="Catarino B."/>
            <person name="Hetherington A.J."/>
            <person name="Saltykova A."/>
            <person name="Bonnot C."/>
            <person name="Breuninger H."/>
            <person name="Symeonidi A."/>
            <person name="Radhakrishnan G.V."/>
            <person name="Van Nieuwerburgh F."/>
            <person name="Deforce D."/>
            <person name="Chang C."/>
            <person name="Karol K.G."/>
            <person name="Hedrich R."/>
            <person name="Ulvskov P."/>
            <person name="Glockner G."/>
            <person name="Delwiche C.F."/>
            <person name="Petrasek J."/>
            <person name="Van de Peer Y."/>
            <person name="Friml J."/>
            <person name="Beilby M."/>
            <person name="Dolan L."/>
            <person name="Kohara Y."/>
            <person name="Sugano S."/>
            <person name="Fujiyama A."/>
            <person name="Delaux P.-M."/>
            <person name="Quint M."/>
            <person name="TheiBen G."/>
            <person name="Hagemann M."/>
            <person name="Harholt J."/>
            <person name="Dunand C."/>
            <person name="Zachgo S."/>
            <person name="Langdale J."/>
            <person name="Maumus F."/>
            <person name="Straeten D.V.D."/>
            <person name="Gould S.B."/>
            <person name="Rensing S.A."/>
        </authorList>
    </citation>
    <scope>NUCLEOTIDE SEQUENCE [LARGE SCALE GENOMIC DNA]</scope>
    <source>
        <strain evidence="28 29">S276</strain>
    </source>
</reference>
<dbReference type="Gene3D" id="3.40.50.720">
    <property type="entry name" value="NAD(P)-binding Rossmann-like Domain"/>
    <property type="match status" value="2"/>
</dbReference>
<keyword evidence="16" id="KW-0520">NAD</keyword>
<feature type="region of interest" description="Disordered" evidence="24">
    <location>
        <begin position="902"/>
        <end position="928"/>
    </location>
</feature>
<comment type="similarity">
    <text evidence="3">In the N-terminal section; belongs to the AlaDH/PNT family.</text>
</comment>
<dbReference type="FunFam" id="3.40.50.720:FF:000028">
    <property type="entry name" value="NAD(P) transhydrogenase subunit alpha"/>
    <property type="match status" value="1"/>
</dbReference>
<evidence type="ECO:0000313" key="29">
    <source>
        <dbReference type="Proteomes" id="UP000265515"/>
    </source>
</evidence>
<dbReference type="GO" id="GO:0005886">
    <property type="term" value="C:plasma membrane"/>
    <property type="evidence" value="ECO:0007669"/>
    <property type="project" value="UniProtKB-SubCell"/>
</dbReference>
<dbReference type="Gene3D" id="3.40.50.1220">
    <property type="entry name" value="TPP-binding domain"/>
    <property type="match status" value="1"/>
</dbReference>
<dbReference type="GO" id="GO:0008750">
    <property type="term" value="F:proton-translocating NAD(P)+ transhydrogenase activity"/>
    <property type="evidence" value="ECO:0007669"/>
    <property type="project" value="UniProtKB-EC"/>
</dbReference>
<feature type="transmembrane region" description="Helical" evidence="25">
    <location>
        <begin position="20"/>
        <end position="38"/>
    </location>
</feature>
<feature type="domain" description="Alanine dehydrogenase/pyridine nucleotide transhydrogenase N-terminal" evidence="27">
    <location>
        <begin position="534"/>
        <end position="672"/>
    </location>
</feature>
<keyword evidence="14 25" id="KW-1133">Transmembrane helix</keyword>
<feature type="domain" description="Alanine dehydrogenase/pyridine nucleotide transhydrogenase NAD(H)-binding" evidence="26">
    <location>
        <begin position="681"/>
        <end position="846"/>
    </location>
</feature>
<keyword evidence="29" id="KW-1185">Reference proteome</keyword>
<feature type="transmembrane region" description="Helical" evidence="25">
    <location>
        <begin position="74"/>
        <end position="95"/>
    </location>
</feature>
<evidence type="ECO:0000256" key="1">
    <source>
        <dbReference type="ARBA" id="ARBA00004292"/>
    </source>
</evidence>
<keyword evidence="17" id="KW-0496">Mitochondrion</keyword>
<proteinExistence type="inferred from homology"/>
<dbReference type="CDD" id="cd05304">
    <property type="entry name" value="Rubrum_tdh"/>
    <property type="match status" value="1"/>
</dbReference>
<evidence type="ECO:0000256" key="14">
    <source>
        <dbReference type="ARBA" id="ARBA00022989"/>
    </source>
</evidence>
<evidence type="ECO:0000256" key="5">
    <source>
        <dbReference type="ARBA" id="ARBA00012943"/>
    </source>
</evidence>
<dbReference type="STRING" id="69332.A0A388KU10"/>
<keyword evidence="7" id="KW-0997">Cell inner membrane</keyword>
<comment type="subunit">
    <text evidence="4">Homodimer.</text>
</comment>
<keyword evidence="9" id="KW-0547">Nucleotide-binding</keyword>
<sequence>MVTKNSTNRDFDFNVEMESVGWLEVIYIISAALFISGLRGFRHPQFARAGNLYIMVGMTACVGAVYASPGVSGIGYWLVPITLFPGGVLAIIMSFKVKMTQMPQMVGLLNSFGGLAASLEGIGLYVDRYEQAKQALHGKGSSEQVFQAVFYLCGIIVGMITFTGSVVAVMKLEGWIRKNFIVPLRSVVVPGMWAAMIALGVVAAQRGIGDDAGIAVLLIMTAIAAVYGVMFVVAIGGADMPVVIALLNSGSGWSGVFTGFMLSNNLMIVAGAFVGASGAILSYVMCKAMNRSLYNVLVGGFGTGSGVKGKAKKVEGVATRISVDQTVDLMMDAKSVIITPGYGMAAARAQHAVYEVVKLLEEQGTLVRFGIHPVAGRLPGHMNVLLAEANVPYDIVLSMDEINPDFPKTDLVLVIGANDTVNPAAQTDPNSPIAGMPVLEVWKAKNTIVMKRSMAVGYANVDNPLFLHPNNAMLLGDAKKTVDDLASALRAKTKGRKGGAAAKGKVGKTAAGGVVVDEDEIAPEPRPETFMRLGVLKETNETERRVGITPKIVKKLLGLGIETVIEHGAGARAGFSDEAYRRAGAAAIESRMTILQQSDFIVKVNAPTVGDKSDLSLMRSGQRLACLVNPYQSKEVLETAASRGVTLLAMDAVPRVTRAQKLDVLSSLAKIAGHRAVLEAAYHYQRFFTPEITAAGKYPPARILVIGAGVAGLQAIGSASNMGAEVRAFDTRLECKDQIESMGGKFLMMEFEEDGLGEGGYAKPMSEEFIAKEMELFLEQAREVDIVICTAAIPGRRAPLLLKKYHVEAMRQGSVIVDLAAATGGNCEVTRAGEAYVYDNKVTIIGFTDLASRMASQASEMYATNIFHLLQEMGGGKDFKINMEDDVIRGLTVAHGGQVTFPPPKPAAPPAAPKQPSAGPAAEASSATAPKRPSAWQLFVATPLLSGLLSMGDLLYFVFLAGLVAVISVFAPELLIMQLMVFLLGSWVGYLLVWNVTPALHTPLMSVTNAISGIVVLGGMLSVSKCKTNALCDDHWPKRDAASIALNAIAIVIASGNVWGGFAVTHRMLRMFRKSKVKV</sequence>
<feature type="compositionally biased region" description="Low complexity" evidence="24">
    <location>
        <begin position="914"/>
        <end position="928"/>
    </location>
</feature>
<feature type="transmembrane region" description="Helical" evidence="25">
    <location>
        <begin position="1044"/>
        <end position="1064"/>
    </location>
</feature>
<evidence type="ECO:0000256" key="11">
    <source>
        <dbReference type="ARBA" id="ARBA00022857"/>
    </source>
</evidence>
<dbReference type="EC" id="7.1.1.1" evidence="5"/>
<dbReference type="PANTHER" id="PTHR10160">
    <property type="entry name" value="NAD(P) TRANSHYDROGENASE"/>
    <property type="match status" value="1"/>
</dbReference>
<keyword evidence="11" id="KW-0521">NADP</keyword>
<keyword evidence="12" id="KW-0809">Transit peptide</keyword>
<name>A0A388KU10_CHABU</name>
<dbReference type="NCBIfam" id="NF006942">
    <property type="entry name" value="PRK09424.1"/>
    <property type="match status" value="1"/>
</dbReference>
<dbReference type="NCBIfam" id="TIGR00561">
    <property type="entry name" value="pntA"/>
    <property type="match status" value="1"/>
</dbReference>
<dbReference type="InterPro" id="IPR029035">
    <property type="entry name" value="DHS-like_NAD/FAD-binding_dom"/>
</dbReference>
<dbReference type="PANTHER" id="PTHR10160:SF19">
    <property type="entry name" value="PROTON-TRANSLOCATING NAD(P)(+) TRANSHYDROGENASE"/>
    <property type="match status" value="1"/>
</dbReference>
<feature type="transmembrane region" description="Helical" evidence="25">
    <location>
        <begin position="242"/>
        <end position="260"/>
    </location>
</feature>
<feature type="transmembrane region" description="Helical" evidence="25">
    <location>
        <begin position="977"/>
        <end position="997"/>
    </location>
</feature>
<dbReference type="InterPro" id="IPR034300">
    <property type="entry name" value="PNTB-like"/>
</dbReference>
<dbReference type="InterPro" id="IPR026255">
    <property type="entry name" value="NADP_transhyd_a"/>
</dbReference>
<comment type="caution">
    <text evidence="28">The sequence shown here is derived from an EMBL/GenBank/DDBJ whole genome shotgun (WGS) entry which is preliminary data.</text>
</comment>
<dbReference type="GO" id="GO:0005743">
    <property type="term" value="C:mitochondrial inner membrane"/>
    <property type="evidence" value="ECO:0007669"/>
    <property type="project" value="UniProtKB-SubCell"/>
</dbReference>
<evidence type="ECO:0000256" key="16">
    <source>
        <dbReference type="ARBA" id="ARBA00023027"/>
    </source>
</evidence>
<keyword evidence="8 25" id="KW-0812">Transmembrane</keyword>
<evidence type="ECO:0000256" key="10">
    <source>
        <dbReference type="ARBA" id="ARBA00022792"/>
    </source>
</evidence>
<feature type="transmembrane region" description="Helical" evidence="25">
    <location>
        <begin position="107"/>
        <end position="126"/>
    </location>
</feature>
<feature type="transmembrane region" description="Helical" evidence="25">
    <location>
        <begin position="182"/>
        <end position="202"/>
    </location>
</feature>
<evidence type="ECO:0000256" key="21">
    <source>
        <dbReference type="ARBA" id="ARBA00061558"/>
    </source>
</evidence>
<dbReference type="Pfam" id="PF05222">
    <property type="entry name" value="AlaDh_PNT_N"/>
    <property type="match status" value="1"/>
</dbReference>
<dbReference type="FunFam" id="3.40.50.1220:FF:000002">
    <property type="entry name" value="NAD(P) transhydrogenase subunit beta"/>
    <property type="match status" value="1"/>
</dbReference>
<evidence type="ECO:0000256" key="22">
    <source>
        <dbReference type="ARBA" id="ARBA00074145"/>
    </source>
</evidence>
<evidence type="ECO:0000259" key="27">
    <source>
        <dbReference type="SMART" id="SM01003"/>
    </source>
</evidence>
<evidence type="ECO:0000313" key="28">
    <source>
        <dbReference type="EMBL" id="GBG73536.1"/>
    </source>
</evidence>
<feature type="transmembrane region" description="Helical" evidence="25">
    <location>
        <begin position="266"/>
        <end position="286"/>
    </location>
</feature>
<evidence type="ECO:0000256" key="17">
    <source>
        <dbReference type="ARBA" id="ARBA00023128"/>
    </source>
</evidence>
<keyword evidence="6" id="KW-1003">Cell membrane</keyword>
<gene>
    <name evidence="28" type="ORF">CBR_g16879</name>
</gene>
<evidence type="ECO:0000256" key="23">
    <source>
        <dbReference type="ARBA" id="ARBA00079255"/>
    </source>
</evidence>
<evidence type="ECO:0000256" key="20">
    <source>
        <dbReference type="ARBA" id="ARBA00054910"/>
    </source>
</evidence>
<dbReference type="Proteomes" id="UP000265515">
    <property type="component" value="Unassembled WGS sequence"/>
</dbReference>
<evidence type="ECO:0000256" key="7">
    <source>
        <dbReference type="ARBA" id="ARBA00022519"/>
    </source>
</evidence>
<comment type="function">
    <text evidence="20">The transhydrogenation between NADH and NADP is coupled to respiration and ATP hydrolysis and functions as a proton pump across the membrane. May play a role in reactive oxygen species (ROS) detoxification in the adrenal gland.</text>
</comment>
<dbReference type="Gramene" id="GBG73536">
    <property type="protein sequence ID" value="GBG73536"/>
    <property type="gene ID" value="CBR_g16879"/>
</dbReference>
<protein>
    <recommendedName>
        <fullName evidence="22">NAD(P) transhydrogenase, mitochondrial</fullName>
        <ecNumber evidence="5">7.1.1.1</ecNumber>
    </recommendedName>
    <alternativeName>
        <fullName evidence="23">Nicotinamide nucleotide transhydrogenase</fullName>
    </alternativeName>
</protein>
<feature type="transmembrane region" description="Helical" evidence="25">
    <location>
        <begin position="50"/>
        <end position="68"/>
    </location>
</feature>
<feature type="transmembrane region" description="Helical" evidence="25">
    <location>
        <begin position="214"/>
        <end position="235"/>
    </location>
</feature>
<evidence type="ECO:0000256" key="19">
    <source>
        <dbReference type="ARBA" id="ARBA00048202"/>
    </source>
</evidence>
<evidence type="ECO:0000256" key="13">
    <source>
        <dbReference type="ARBA" id="ARBA00022967"/>
    </source>
</evidence>
<organism evidence="28 29">
    <name type="scientific">Chara braunii</name>
    <name type="common">Braun's stonewort</name>
    <dbReference type="NCBI Taxonomy" id="69332"/>
    <lineage>
        <taxon>Eukaryota</taxon>
        <taxon>Viridiplantae</taxon>
        <taxon>Streptophyta</taxon>
        <taxon>Charophyceae</taxon>
        <taxon>Charales</taxon>
        <taxon>Characeae</taxon>
        <taxon>Chara</taxon>
    </lineage>
</organism>
<evidence type="ECO:0000256" key="9">
    <source>
        <dbReference type="ARBA" id="ARBA00022741"/>
    </source>
</evidence>
<dbReference type="InterPro" id="IPR007698">
    <property type="entry name" value="AlaDH/PNT_NAD(H)-bd"/>
</dbReference>
<dbReference type="OrthoDB" id="37244at2759"/>
<evidence type="ECO:0000256" key="2">
    <source>
        <dbReference type="ARBA" id="ARBA00004429"/>
    </source>
</evidence>
<evidence type="ECO:0000256" key="4">
    <source>
        <dbReference type="ARBA" id="ARBA00011738"/>
    </source>
</evidence>
<dbReference type="Pfam" id="PF12769">
    <property type="entry name" value="PNTB_4TM"/>
    <property type="match status" value="1"/>
</dbReference>
<dbReference type="GO" id="GO:0006740">
    <property type="term" value="P:NADPH regeneration"/>
    <property type="evidence" value="ECO:0007669"/>
    <property type="project" value="TreeGrafter"/>
</dbReference>
<dbReference type="Pfam" id="PF02233">
    <property type="entry name" value="PNTB"/>
    <property type="match status" value="1"/>
</dbReference>
<dbReference type="AlphaFoldDB" id="A0A388KU10"/>
<evidence type="ECO:0000256" key="25">
    <source>
        <dbReference type="SAM" id="Phobius"/>
    </source>
</evidence>
<evidence type="ECO:0000259" key="26">
    <source>
        <dbReference type="SMART" id="SM01002"/>
    </source>
</evidence>
<dbReference type="SUPFAM" id="SSF52467">
    <property type="entry name" value="DHS-like NAD/FAD-binding domain"/>
    <property type="match status" value="1"/>
</dbReference>
<evidence type="ECO:0000256" key="15">
    <source>
        <dbReference type="ARBA" id="ARBA00022990"/>
    </source>
</evidence>
<dbReference type="InterPro" id="IPR007886">
    <property type="entry name" value="AlaDH/PNT_N"/>
</dbReference>
<keyword evidence="10" id="KW-0999">Mitochondrion inner membrane</keyword>
<keyword evidence="13" id="KW-1278">Translocase</keyword>
<evidence type="ECO:0000256" key="3">
    <source>
        <dbReference type="ARBA" id="ARBA00005624"/>
    </source>
</evidence>
<feature type="transmembrane region" description="Helical" evidence="25">
    <location>
        <begin position="146"/>
        <end position="170"/>
    </location>
</feature>
<evidence type="ECO:0000256" key="24">
    <source>
        <dbReference type="SAM" id="MobiDB-lite"/>
    </source>
</evidence>